<dbReference type="STRING" id="335543.Sfum_0531"/>
<dbReference type="Gene3D" id="3.90.550.10">
    <property type="entry name" value="Spore Coat Polysaccharide Biosynthesis Protein SpsA, Chain A"/>
    <property type="match status" value="1"/>
</dbReference>
<dbReference type="AlphaFoldDB" id="A0LFM8"/>
<evidence type="ECO:0000259" key="1">
    <source>
        <dbReference type="Pfam" id="PF00483"/>
    </source>
</evidence>
<dbReference type="eggNOG" id="COG1208">
    <property type="taxonomic scope" value="Bacteria"/>
</dbReference>
<dbReference type="OrthoDB" id="9788272at2"/>
<evidence type="ECO:0000313" key="2">
    <source>
        <dbReference type="EMBL" id="ABK16230.1"/>
    </source>
</evidence>
<dbReference type="PANTHER" id="PTHR22572">
    <property type="entry name" value="SUGAR-1-PHOSPHATE GUANYL TRANSFERASE"/>
    <property type="match status" value="1"/>
</dbReference>
<dbReference type="InterPro" id="IPR029044">
    <property type="entry name" value="Nucleotide-diphossugar_trans"/>
</dbReference>
<name>A0LFM8_SYNFM</name>
<keyword evidence="3" id="KW-1185">Reference proteome</keyword>
<protein>
    <submittedName>
        <fullName evidence="2">Nucleotidyl transferase</fullName>
    </submittedName>
</protein>
<sequence>MKAMILAAGLGTRLRPLTLARPKVLVPLMGTTVLDFWMWRLRDAGACAAVVNAHHLGEKLVSTVAENTWPIPLESRFEPVLLGTGGGLRNALDFLGTEPALVINGDIVCDVPLRELPRKHSEHGGPVSLLLHDCPRFNNVAVDENDRILGFGSEASELKRSLPNVRLLAFTGIHCIDPSILSVLPPDRFSDILALYRELIRAGRHPRAIRRPRVFWREMGSIRAYRDLTVELAGMPEDFLPPLHCGSRVRIDPRAFVDPRAELRGVVTVGKGCVVMEGAVLEDVILWDNVTVEPGSRLRGCIATDGSVVGGIHEDEIFTGPRQG</sequence>
<proteinExistence type="predicted"/>
<dbReference type="InParanoid" id="A0LFM8"/>
<dbReference type="RefSeq" id="WP_011697403.1">
    <property type="nucleotide sequence ID" value="NC_008554.1"/>
</dbReference>
<reference evidence="2 3" key="1">
    <citation type="submission" date="2006-10" db="EMBL/GenBank/DDBJ databases">
        <title>Complete sequence of Syntrophobacter fumaroxidans MPOB.</title>
        <authorList>
            <consortium name="US DOE Joint Genome Institute"/>
            <person name="Copeland A."/>
            <person name="Lucas S."/>
            <person name="Lapidus A."/>
            <person name="Barry K."/>
            <person name="Detter J.C."/>
            <person name="Glavina del Rio T."/>
            <person name="Hammon N."/>
            <person name="Israni S."/>
            <person name="Pitluck S."/>
            <person name="Goltsman E.G."/>
            <person name="Martinez M."/>
            <person name="Schmutz J."/>
            <person name="Larimer F."/>
            <person name="Land M."/>
            <person name="Hauser L."/>
            <person name="Kyrpides N."/>
            <person name="Kim E."/>
            <person name="Boone D.R."/>
            <person name="Brockman F."/>
            <person name="Culley D."/>
            <person name="Ferry J."/>
            <person name="Gunsalus R."/>
            <person name="McInerney M.J."/>
            <person name="Morrison M."/>
            <person name="Plugge C."/>
            <person name="Rohlin L."/>
            <person name="Scholten J."/>
            <person name="Sieber J."/>
            <person name="Stams A.J.M."/>
            <person name="Worm P."/>
            <person name="Henstra A.M."/>
            <person name="Richardson P."/>
        </authorList>
    </citation>
    <scope>NUCLEOTIDE SEQUENCE [LARGE SCALE GENOMIC DNA]</scope>
    <source>
        <strain evidence="3">DSM 10017 / MPOB</strain>
    </source>
</reference>
<dbReference type="InterPro" id="IPR005835">
    <property type="entry name" value="NTP_transferase_dom"/>
</dbReference>
<accession>A0LFM8</accession>
<organism evidence="2 3">
    <name type="scientific">Syntrophobacter fumaroxidans (strain DSM 10017 / MPOB)</name>
    <dbReference type="NCBI Taxonomy" id="335543"/>
    <lineage>
        <taxon>Bacteria</taxon>
        <taxon>Pseudomonadati</taxon>
        <taxon>Thermodesulfobacteriota</taxon>
        <taxon>Syntrophobacteria</taxon>
        <taxon>Syntrophobacterales</taxon>
        <taxon>Syntrophobacteraceae</taxon>
        <taxon>Syntrophobacter</taxon>
    </lineage>
</organism>
<dbReference type="Proteomes" id="UP000001784">
    <property type="component" value="Chromosome"/>
</dbReference>
<dbReference type="SUPFAM" id="SSF53448">
    <property type="entry name" value="Nucleotide-diphospho-sugar transferases"/>
    <property type="match status" value="1"/>
</dbReference>
<evidence type="ECO:0000313" key="3">
    <source>
        <dbReference type="Proteomes" id="UP000001784"/>
    </source>
</evidence>
<keyword evidence="2" id="KW-0808">Transferase</keyword>
<dbReference type="Pfam" id="PF00483">
    <property type="entry name" value="NTP_transferase"/>
    <property type="match status" value="1"/>
</dbReference>
<gene>
    <name evidence="2" type="ordered locus">Sfum_0531</name>
</gene>
<dbReference type="CDD" id="cd06422">
    <property type="entry name" value="NTP_transferase_like_1"/>
    <property type="match status" value="1"/>
</dbReference>
<dbReference type="EMBL" id="CP000478">
    <property type="protein sequence ID" value="ABK16230.1"/>
    <property type="molecule type" value="Genomic_DNA"/>
</dbReference>
<dbReference type="GO" id="GO:0016740">
    <property type="term" value="F:transferase activity"/>
    <property type="evidence" value="ECO:0007669"/>
    <property type="project" value="UniProtKB-KW"/>
</dbReference>
<feature type="domain" description="Nucleotidyl transferase" evidence="1">
    <location>
        <begin position="2"/>
        <end position="231"/>
    </location>
</feature>
<dbReference type="HOGENOM" id="CLU_029499_2_1_7"/>
<dbReference type="Gene3D" id="2.160.10.10">
    <property type="entry name" value="Hexapeptide repeat proteins"/>
    <property type="match status" value="1"/>
</dbReference>
<dbReference type="InterPro" id="IPR050486">
    <property type="entry name" value="Mannose-1P_guanyltransferase"/>
</dbReference>
<dbReference type="KEGG" id="sfu:Sfum_0531"/>